<feature type="transmembrane region" description="Helical" evidence="2">
    <location>
        <begin position="12"/>
        <end position="33"/>
    </location>
</feature>
<dbReference type="Proteomes" id="UP000070409">
    <property type="component" value="Unassembled WGS sequence"/>
</dbReference>
<sequence length="313" mass="34023">MNETSVHRRGIPWFLALTFLPSWGLWVIAYALGHPLNDPVIQLITAAFLPALAAFVVRVWITRQGFADAGLRPRLRERWRWYLLALAVPFVLLAVALPVGFATGVISVPPDGAGPHLEQLLLGPLVMVVFAPVFFGEEFGWTAYLRGALADLPVFRNRPTAAAATTGAIWGAWHWPLASVGYFGFDVPLRETLLLIPMWIVMSVLLEIIWSALWYGSGTIWTTSIAHTGFNLVFSATLGAFVAATDVLTTFVLAAVALAPIVVAVMVRERRHSDPGGADCESGPEGMFEPCSAESWESRPSSVSRVPSTDTVA</sequence>
<feature type="transmembrane region" description="Helical" evidence="2">
    <location>
        <begin position="194"/>
        <end position="213"/>
    </location>
</feature>
<feature type="transmembrane region" description="Helical" evidence="2">
    <location>
        <begin position="225"/>
        <end position="244"/>
    </location>
</feature>
<feature type="compositionally biased region" description="Low complexity" evidence="1">
    <location>
        <begin position="292"/>
        <end position="313"/>
    </location>
</feature>
<feature type="transmembrane region" description="Helical" evidence="2">
    <location>
        <begin position="81"/>
        <end position="108"/>
    </location>
</feature>
<keyword evidence="2" id="KW-0472">Membrane</keyword>
<reference evidence="4 5" key="1">
    <citation type="submission" date="2016-02" db="EMBL/GenBank/DDBJ databases">
        <authorList>
            <person name="Teng J.L."/>
            <person name="Tang Y."/>
            <person name="Huang Y."/>
            <person name="Guo F."/>
            <person name="Wei W."/>
            <person name="Chen J.H."/>
            <person name="Wong S.Y."/>
            <person name="Lau S.K."/>
            <person name="Woo P.C."/>
        </authorList>
    </citation>
    <scope>NUCLEOTIDE SEQUENCE [LARGE SCALE GENOMIC DNA]</scope>
    <source>
        <strain evidence="4 5">JCM 13375</strain>
    </source>
</reference>
<dbReference type="PANTHER" id="PTHR35797">
    <property type="entry name" value="PROTEASE-RELATED"/>
    <property type="match status" value="1"/>
</dbReference>
<protein>
    <recommendedName>
        <fullName evidence="3">CAAX prenyl protease 2/Lysostaphin resistance protein A-like domain-containing protein</fullName>
    </recommendedName>
</protein>
<comment type="caution">
    <text evidence="4">The sequence shown here is derived from an EMBL/GenBank/DDBJ whole genome shotgun (WGS) entry which is preliminary data.</text>
</comment>
<evidence type="ECO:0000313" key="4">
    <source>
        <dbReference type="EMBL" id="KXP01349.1"/>
    </source>
</evidence>
<evidence type="ECO:0000259" key="3">
    <source>
        <dbReference type="Pfam" id="PF02517"/>
    </source>
</evidence>
<keyword evidence="2" id="KW-0812">Transmembrane</keyword>
<organism evidence="4 5">
    <name type="scientific">Tsukamurella pseudospumae</name>
    <dbReference type="NCBI Taxonomy" id="239498"/>
    <lineage>
        <taxon>Bacteria</taxon>
        <taxon>Bacillati</taxon>
        <taxon>Actinomycetota</taxon>
        <taxon>Actinomycetes</taxon>
        <taxon>Mycobacteriales</taxon>
        <taxon>Tsukamurellaceae</taxon>
        <taxon>Tsukamurella</taxon>
    </lineage>
</organism>
<evidence type="ECO:0000256" key="1">
    <source>
        <dbReference type="SAM" id="MobiDB-lite"/>
    </source>
</evidence>
<feature type="domain" description="CAAX prenyl protease 2/Lysostaphin resistance protein A-like" evidence="3">
    <location>
        <begin position="122"/>
        <end position="233"/>
    </location>
</feature>
<dbReference type="PANTHER" id="PTHR35797:SF1">
    <property type="entry name" value="PROTEASE"/>
    <property type="match status" value="1"/>
</dbReference>
<dbReference type="Pfam" id="PF02517">
    <property type="entry name" value="Rce1-like"/>
    <property type="match status" value="1"/>
</dbReference>
<feature type="transmembrane region" description="Helical" evidence="2">
    <location>
        <begin position="250"/>
        <end position="267"/>
    </location>
</feature>
<feature type="transmembrane region" description="Helical" evidence="2">
    <location>
        <begin position="39"/>
        <end position="61"/>
    </location>
</feature>
<dbReference type="RefSeq" id="WP_068743268.1">
    <property type="nucleotide sequence ID" value="NZ_LSRE01000001.1"/>
</dbReference>
<keyword evidence="2" id="KW-1133">Transmembrane helix</keyword>
<feature type="region of interest" description="Disordered" evidence="1">
    <location>
        <begin position="274"/>
        <end position="313"/>
    </location>
</feature>
<evidence type="ECO:0000256" key="2">
    <source>
        <dbReference type="SAM" id="Phobius"/>
    </source>
</evidence>
<dbReference type="EMBL" id="LSRE01000001">
    <property type="protein sequence ID" value="KXP01349.1"/>
    <property type="molecule type" value="Genomic_DNA"/>
</dbReference>
<feature type="transmembrane region" description="Helical" evidence="2">
    <location>
        <begin position="120"/>
        <end position="140"/>
    </location>
</feature>
<feature type="transmembrane region" description="Helical" evidence="2">
    <location>
        <begin position="161"/>
        <end position="182"/>
    </location>
</feature>
<name>A0A137ZT51_9ACTN</name>
<dbReference type="InterPro" id="IPR003675">
    <property type="entry name" value="Rce1/LyrA-like_dom"/>
</dbReference>
<accession>A0A137ZT51</accession>
<proteinExistence type="predicted"/>
<keyword evidence="5" id="KW-1185">Reference proteome</keyword>
<evidence type="ECO:0000313" key="5">
    <source>
        <dbReference type="Proteomes" id="UP000070409"/>
    </source>
</evidence>
<dbReference type="InterPro" id="IPR042150">
    <property type="entry name" value="MmRce1-like"/>
</dbReference>
<gene>
    <name evidence="4" type="ORF">AXK61_00575</name>
</gene>